<keyword evidence="2" id="KW-1185">Reference proteome</keyword>
<evidence type="ECO:0000313" key="1">
    <source>
        <dbReference type="EMBL" id="KAF9651273.1"/>
    </source>
</evidence>
<reference evidence="1" key="2">
    <citation type="journal article" date="2020" name="Nat. Commun.">
        <title>Large-scale genome sequencing of mycorrhizal fungi provides insights into the early evolution of symbiotic traits.</title>
        <authorList>
            <person name="Miyauchi S."/>
            <person name="Kiss E."/>
            <person name="Kuo A."/>
            <person name="Drula E."/>
            <person name="Kohler A."/>
            <person name="Sanchez-Garcia M."/>
            <person name="Morin E."/>
            <person name="Andreopoulos B."/>
            <person name="Barry K.W."/>
            <person name="Bonito G."/>
            <person name="Buee M."/>
            <person name="Carver A."/>
            <person name="Chen C."/>
            <person name="Cichocki N."/>
            <person name="Clum A."/>
            <person name="Culley D."/>
            <person name="Crous P.W."/>
            <person name="Fauchery L."/>
            <person name="Girlanda M."/>
            <person name="Hayes R.D."/>
            <person name="Keri Z."/>
            <person name="LaButti K."/>
            <person name="Lipzen A."/>
            <person name="Lombard V."/>
            <person name="Magnuson J."/>
            <person name="Maillard F."/>
            <person name="Murat C."/>
            <person name="Nolan M."/>
            <person name="Ohm R.A."/>
            <person name="Pangilinan J."/>
            <person name="Pereira M.F."/>
            <person name="Perotto S."/>
            <person name="Peter M."/>
            <person name="Pfister S."/>
            <person name="Riley R."/>
            <person name="Sitrit Y."/>
            <person name="Stielow J.B."/>
            <person name="Szollosi G."/>
            <person name="Zifcakova L."/>
            <person name="Stursova M."/>
            <person name="Spatafora J.W."/>
            <person name="Tedersoo L."/>
            <person name="Vaario L.M."/>
            <person name="Yamada A."/>
            <person name="Yan M."/>
            <person name="Wang P."/>
            <person name="Xu J."/>
            <person name="Bruns T."/>
            <person name="Baldrian P."/>
            <person name="Vilgalys R."/>
            <person name="Dunand C."/>
            <person name="Henrissat B."/>
            <person name="Grigoriev I.V."/>
            <person name="Hibbett D."/>
            <person name="Nagy L.G."/>
            <person name="Martin F.M."/>
        </authorList>
    </citation>
    <scope>NUCLEOTIDE SEQUENCE</scope>
    <source>
        <strain evidence="1">P2</strain>
    </source>
</reference>
<sequence>MGKKPKRKASYTRVITLLFSSLIGSMFLAGLLITAPVLLHFFWYKKNPTEKRRYVLNNIEAWLFWAAANLIISWWLAFITDLVPVIFLTLISIGWGHISEGVKGSVELFNGIKNTIKPIFYAASMWVSWVIIFEGIFKLYNDGSPDVSKAAYTQRIYQVIRFLFFLVLVVGVQRMISQSIAQTFHRTAYKERLDAVSEILHVVETLRDYKPVKSHNKKPSGTRTGIFFSKVPPRPGSRPNSQSVSPAIGSKDDGHMADSENEGLSKGKGKRRSAALIHNPGGDPKDPSVSMASTHNYPPTSRSGANTPTRRRDSHDADDAGAAAVVTQAAKVLKTAVLHDARNLKGKDGADKVLVWDVTNSAEAKRLARLIYLTFRQGRKMYLLPQDFHPAFATPEEAEKAFRVFDKDNNGDVSRREIKTVLLKVYKERRFLSRSMRDVGAALKTLDRILLFFALVILFFISLSVFGVEVGSSLSSVYSIGIAASFIFKSTASSAFDAIMFLFVTHPFDTGDRCFIGEENLVVKKMGLFATVFTRADGTETYYFNSQLFNMFITNARRSAKTFENLSMRVAWKTPMKRLDALETCVNEWLQTEEHRWFEPSTNIMFQHIHYQRHLELTIGIGHNGNWQDWGLRLARKTAFHAAVQYFCRQLGIVAAESPIPLVYADRDTQMWENLDFVPSDIDDGSSAINMQQQQPPASSRSPTMPWAPAHPSGLAPGHTSKEKVSWLGFEPPTNQPSALRARRAKSKKVVMRSQMGDG</sequence>
<proteinExistence type="predicted"/>
<dbReference type="EMBL" id="MU117977">
    <property type="protein sequence ID" value="KAF9651273.1"/>
    <property type="molecule type" value="Genomic_DNA"/>
</dbReference>
<comment type="caution">
    <text evidence="1">The sequence shown here is derived from an EMBL/GenBank/DDBJ whole genome shotgun (WGS) entry which is preliminary data.</text>
</comment>
<gene>
    <name evidence="1" type="ORF">BDM02DRAFT_3163720</name>
</gene>
<name>A0ACB6ZPA5_THEGA</name>
<reference evidence="1" key="1">
    <citation type="submission" date="2019-10" db="EMBL/GenBank/DDBJ databases">
        <authorList>
            <consortium name="DOE Joint Genome Institute"/>
            <person name="Kuo A."/>
            <person name="Miyauchi S."/>
            <person name="Kiss E."/>
            <person name="Drula E."/>
            <person name="Kohler A."/>
            <person name="Sanchez-Garcia M."/>
            <person name="Andreopoulos B."/>
            <person name="Barry K.W."/>
            <person name="Bonito G."/>
            <person name="Buee M."/>
            <person name="Carver A."/>
            <person name="Chen C."/>
            <person name="Cichocki N."/>
            <person name="Clum A."/>
            <person name="Culley D."/>
            <person name="Crous P.W."/>
            <person name="Fauchery L."/>
            <person name="Girlanda M."/>
            <person name="Hayes R."/>
            <person name="Keri Z."/>
            <person name="Labutti K."/>
            <person name="Lipzen A."/>
            <person name="Lombard V."/>
            <person name="Magnuson J."/>
            <person name="Maillard F."/>
            <person name="Morin E."/>
            <person name="Murat C."/>
            <person name="Nolan M."/>
            <person name="Ohm R."/>
            <person name="Pangilinan J."/>
            <person name="Pereira M."/>
            <person name="Perotto S."/>
            <person name="Peter M."/>
            <person name="Riley R."/>
            <person name="Sitrit Y."/>
            <person name="Stielow B."/>
            <person name="Szollosi G."/>
            <person name="Zifcakova L."/>
            <person name="Stursova M."/>
            <person name="Spatafora J.W."/>
            <person name="Tedersoo L."/>
            <person name="Vaario L.-M."/>
            <person name="Yamada A."/>
            <person name="Yan M."/>
            <person name="Wang P."/>
            <person name="Xu J."/>
            <person name="Bruns T."/>
            <person name="Baldrian P."/>
            <person name="Vilgalys R."/>
            <person name="Henrissat B."/>
            <person name="Grigoriev I.V."/>
            <person name="Hibbett D."/>
            <person name="Nagy L.G."/>
            <person name="Martin F.M."/>
        </authorList>
    </citation>
    <scope>NUCLEOTIDE SEQUENCE</scope>
    <source>
        <strain evidence="1">P2</strain>
    </source>
</reference>
<evidence type="ECO:0000313" key="2">
    <source>
        <dbReference type="Proteomes" id="UP000886501"/>
    </source>
</evidence>
<organism evidence="1 2">
    <name type="scientific">Thelephora ganbajun</name>
    <name type="common">Ganba fungus</name>
    <dbReference type="NCBI Taxonomy" id="370292"/>
    <lineage>
        <taxon>Eukaryota</taxon>
        <taxon>Fungi</taxon>
        <taxon>Dikarya</taxon>
        <taxon>Basidiomycota</taxon>
        <taxon>Agaricomycotina</taxon>
        <taxon>Agaricomycetes</taxon>
        <taxon>Thelephorales</taxon>
        <taxon>Thelephoraceae</taxon>
        <taxon>Thelephora</taxon>
    </lineage>
</organism>
<dbReference type="Proteomes" id="UP000886501">
    <property type="component" value="Unassembled WGS sequence"/>
</dbReference>
<feature type="non-terminal residue" evidence="1">
    <location>
        <position position="759"/>
    </location>
</feature>
<accession>A0ACB6ZPA5</accession>
<protein>
    <submittedName>
        <fullName evidence="1">Uncharacterized protein</fullName>
    </submittedName>
</protein>